<evidence type="ECO:0000313" key="5">
    <source>
        <dbReference type="EMBL" id="TRW45368.1"/>
    </source>
</evidence>
<dbReference type="PRINTS" id="PR00080">
    <property type="entry name" value="SDRFAMILY"/>
</dbReference>
<dbReference type="GO" id="GO:0016491">
    <property type="term" value="F:oxidoreductase activity"/>
    <property type="evidence" value="ECO:0007669"/>
    <property type="project" value="UniProtKB-KW"/>
</dbReference>
<dbReference type="SUPFAM" id="SSF51735">
    <property type="entry name" value="NAD(P)-binding Rossmann-fold domains"/>
    <property type="match status" value="1"/>
</dbReference>
<dbReference type="CDD" id="cd05233">
    <property type="entry name" value="SDR_c"/>
    <property type="match status" value="1"/>
</dbReference>
<organism evidence="5 6">
    <name type="scientific">Georgenia yuyongxinii</name>
    <dbReference type="NCBI Taxonomy" id="2589797"/>
    <lineage>
        <taxon>Bacteria</taxon>
        <taxon>Bacillati</taxon>
        <taxon>Actinomycetota</taxon>
        <taxon>Actinomycetes</taxon>
        <taxon>Micrococcales</taxon>
        <taxon>Bogoriellaceae</taxon>
        <taxon>Georgenia</taxon>
    </lineage>
</organism>
<evidence type="ECO:0000256" key="1">
    <source>
        <dbReference type="ARBA" id="ARBA00006484"/>
    </source>
</evidence>
<dbReference type="GO" id="GO:0016020">
    <property type="term" value="C:membrane"/>
    <property type="evidence" value="ECO:0007669"/>
    <property type="project" value="TreeGrafter"/>
</dbReference>
<evidence type="ECO:0000313" key="6">
    <source>
        <dbReference type="Proteomes" id="UP000318693"/>
    </source>
</evidence>
<dbReference type="EMBL" id="VJXR01000024">
    <property type="protein sequence ID" value="TRW45368.1"/>
    <property type="molecule type" value="Genomic_DNA"/>
</dbReference>
<name>A0A552WRB9_9MICO</name>
<keyword evidence="2" id="KW-0560">Oxidoreductase</keyword>
<evidence type="ECO:0000256" key="2">
    <source>
        <dbReference type="ARBA" id="ARBA00023002"/>
    </source>
</evidence>
<dbReference type="Proteomes" id="UP000318693">
    <property type="component" value="Unassembled WGS sequence"/>
</dbReference>
<keyword evidence="6" id="KW-1185">Reference proteome</keyword>
<comment type="similarity">
    <text evidence="1 3">Belongs to the short-chain dehydrogenases/reductases (SDR) family.</text>
</comment>
<dbReference type="InterPro" id="IPR036291">
    <property type="entry name" value="NAD(P)-bd_dom_sf"/>
</dbReference>
<dbReference type="Gene3D" id="3.40.50.720">
    <property type="entry name" value="NAD(P)-binding Rossmann-like Domain"/>
    <property type="match status" value="1"/>
</dbReference>
<dbReference type="PRINTS" id="PR00081">
    <property type="entry name" value="GDHRDH"/>
</dbReference>
<proteinExistence type="inferred from homology"/>
<comment type="caution">
    <text evidence="5">The sequence shown here is derived from an EMBL/GenBank/DDBJ whole genome shotgun (WGS) entry which is preliminary data.</text>
</comment>
<feature type="region of interest" description="Disordered" evidence="4">
    <location>
        <begin position="1"/>
        <end position="27"/>
    </location>
</feature>
<gene>
    <name evidence="5" type="ORF">FJ693_09825</name>
</gene>
<protein>
    <submittedName>
        <fullName evidence="5">SDR family NAD(P)-dependent oxidoreductase</fullName>
    </submittedName>
</protein>
<dbReference type="AlphaFoldDB" id="A0A552WRB9"/>
<evidence type="ECO:0000256" key="4">
    <source>
        <dbReference type="SAM" id="MobiDB-lite"/>
    </source>
</evidence>
<dbReference type="PANTHER" id="PTHR44196:SF2">
    <property type="entry name" value="SHORT-CHAIN DEHYDROGENASE-RELATED"/>
    <property type="match status" value="1"/>
</dbReference>
<reference evidence="5 6" key="1">
    <citation type="submission" date="2019-07" db="EMBL/GenBank/DDBJ databases">
        <title>Georgenia wutianyii sp. nov. and Georgenia *** sp. nov. isolated from plateau pika (Ochotona curzoniae) in the Qinghai-Tibet plateau of China.</title>
        <authorList>
            <person name="Tian Z."/>
        </authorList>
    </citation>
    <scope>NUCLEOTIDE SEQUENCE [LARGE SCALE GENOMIC DNA]</scope>
    <source>
        <strain evidence="5 6">Z446</strain>
    </source>
</reference>
<dbReference type="PANTHER" id="PTHR44196">
    <property type="entry name" value="DEHYDROGENASE/REDUCTASE SDR FAMILY MEMBER 7B"/>
    <property type="match status" value="1"/>
</dbReference>
<dbReference type="RefSeq" id="WP_143418359.1">
    <property type="nucleotide sequence ID" value="NZ_VJXR01000024.1"/>
</dbReference>
<evidence type="ECO:0000256" key="3">
    <source>
        <dbReference type="RuleBase" id="RU000363"/>
    </source>
</evidence>
<dbReference type="Pfam" id="PF00106">
    <property type="entry name" value="adh_short"/>
    <property type="match status" value="1"/>
</dbReference>
<dbReference type="PIRSF" id="PIRSF000126">
    <property type="entry name" value="11-beta-HSD1"/>
    <property type="match status" value="1"/>
</dbReference>
<accession>A0A552WRB9</accession>
<sequence>MSVGSGQRPATRGTARRRPTPAPGSVLRGRAMVTGGTSGIGLSFAHALAARGCDLVLVARDTARLEKTAEQLRWRYGVEVETLRADLADRADVDTVAARLVDEDRPVEILVNNAGRGLHVSLLDADTAVHESALDLMVRAVMVLGSAAGRAMRGRKHGVIINVSSVAGLIPMGLYSAIKSWVRTYSESLALELSGSGVRVNTLLPGWVRTEFHARAGIRAGSVPGALWLEADAVVARCLADVERGRLRSVPSKRFTVLAFLAEHGPRPAVRRVTGLLKKGRR</sequence>
<dbReference type="InterPro" id="IPR002347">
    <property type="entry name" value="SDR_fam"/>
</dbReference>